<evidence type="ECO:0000313" key="15">
    <source>
        <dbReference type="Proteomes" id="UP001317779"/>
    </source>
</evidence>
<evidence type="ECO:0000256" key="9">
    <source>
        <dbReference type="ARBA" id="ARBA00029829"/>
    </source>
</evidence>
<evidence type="ECO:0000256" key="7">
    <source>
        <dbReference type="ARBA" id="ARBA00023136"/>
    </source>
</evidence>
<keyword evidence="3" id="KW-1003">Cell membrane</keyword>
<feature type="region of interest" description="Disordered" evidence="11">
    <location>
        <begin position="87"/>
        <end position="111"/>
    </location>
</feature>
<organism evidence="14 15">
    <name type="scientific">Microbacterium terricola</name>
    <dbReference type="NCBI Taxonomy" id="344163"/>
    <lineage>
        <taxon>Bacteria</taxon>
        <taxon>Bacillati</taxon>
        <taxon>Actinomycetota</taxon>
        <taxon>Actinomycetes</taxon>
        <taxon>Micrococcales</taxon>
        <taxon>Microbacteriaceae</taxon>
        <taxon>Microbacterium</taxon>
    </lineage>
</organism>
<proteinExistence type="predicted"/>
<sequence>MTEQEFAELAAGHALDALSPVDEAAYQTALAAHPEWAAIAEQDAAAAAFLADGVAEVAPPAGLRDALVARIAEDVAAASVPPVPEVPAPVAAESAPEPPAQSSAPSTEEIQTVERRTWTRGLLALAASVVLLVGIGFGAATIGNLLTTPPAVSALAQIEDAPDAQEVSADVVDGGTATLHWSESVGKAVLVSDGLPEITDEQTFQLWFVRDDGAVSAGTFTAEDGETAALLEGDVETGDTVAVTVEQAGGSPTGQPTTEPITAIPTA</sequence>
<feature type="compositionally biased region" description="Low complexity" evidence="11">
    <location>
        <begin position="88"/>
        <end position="109"/>
    </location>
</feature>
<dbReference type="Proteomes" id="UP001317779">
    <property type="component" value="Chromosome"/>
</dbReference>
<dbReference type="Pfam" id="PF10099">
    <property type="entry name" value="RskA_C"/>
    <property type="match status" value="1"/>
</dbReference>
<keyword evidence="6" id="KW-0805">Transcription regulation</keyword>
<feature type="domain" description="Anti-sigma K factor RskA C-terminal" evidence="13">
    <location>
        <begin position="123"/>
        <end position="261"/>
    </location>
</feature>
<evidence type="ECO:0000256" key="10">
    <source>
        <dbReference type="ARBA" id="ARBA00030803"/>
    </source>
</evidence>
<evidence type="ECO:0000256" key="2">
    <source>
        <dbReference type="ARBA" id="ARBA00004236"/>
    </source>
</evidence>
<keyword evidence="15" id="KW-1185">Reference proteome</keyword>
<evidence type="ECO:0000259" key="13">
    <source>
        <dbReference type="Pfam" id="PF10099"/>
    </source>
</evidence>
<keyword evidence="7 12" id="KW-0472">Membrane</keyword>
<feature type="region of interest" description="Disordered" evidence="11">
    <location>
        <begin position="247"/>
        <end position="267"/>
    </location>
</feature>
<dbReference type="InterPro" id="IPR018764">
    <property type="entry name" value="RskA_C"/>
</dbReference>
<protein>
    <recommendedName>
        <fullName evidence="10">Regulator of SigK</fullName>
    </recommendedName>
    <alternativeName>
        <fullName evidence="9">Sigma-K anti-sigma factor RskA</fullName>
    </alternativeName>
</protein>
<evidence type="ECO:0000256" key="8">
    <source>
        <dbReference type="ARBA" id="ARBA00023163"/>
    </source>
</evidence>
<keyword evidence="8" id="KW-0804">Transcription</keyword>
<reference evidence="14 15" key="1">
    <citation type="submission" date="2022-12" db="EMBL/GenBank/DDBJ databases">
        <title>Microbacterium terricola strain KV-448 chromosome, complete genome.</title>
        <authorList>
            <person name="Oshima T."/>
            <person name="Moriya T."/>
            <person name="Bessho Y."/>
        </authorList>
    </citation>
    <scope>NUCLEOTIDE SEQUENCE [LARGE SCALE GENOMIC DNA]</scope>
    <source>
        <strain evidence="14 15">KV-448</strain>
    </source>
</reference>
<dbReference type="PANTHER" id="PTHR37461:SF1">
    <property type="entry name" value="ANTI-SIGMA-K FACTOR RSKA"/>
    <property type="match status" value="1"/>
</dbReference>
<evidence type="ECO:0000256" key="4">
    <source>
        <dbReference type="ARBA" id="ARBA00022692"/>
    </source>
</evidence>
<evidence type="ECO:0000256" key="12">
    <source>
        <dbReference type="SAM" id="Phobius"/>
    </source>
</evidence>
<evidence type="ECO:0000256" key="6">
    <source>
        <dbReference type="ARBA" id="ARBA00023015"/>
    </source>
</evidence>
<evidence type="ECO:0000313" key="14">
    <source>
        <dbReference type="EMBL" id="BDV31346.1"/>
    </source>
</evidence>
<feature type="transmembrane region" description="Helical" evidence="12">
    <location>
        <begin position="122"/>
        <end position="146"/>
    </location>
</feature>
<name>A0ABM8E0N6_9MICO</name>
<accession>A0ABM8E0N6</accession>
<evidence type="ECO:0000256" key="1">
    <source>
        <dbReference type="ARBA" id="ARBA00004167"/>
    </source>
</evidence>
<evidence type="ECO:0000256" key="5">
    <source>
        <dbReference type="ARBA" id="ARBA00022989"/>
    </source>
</evidence>
<dbReference type="PANTHER" id="PTHR37461">
    <property type="entry name" value="ANTI-SIGMA-K FACTOR RSKA"/>
    <property type="match status" value="1"/>
</dbReference>
<gene>
    <name evidence="14" type="ORF">Microterr_20060</name>
</gene>
<comment type="subcellular location">
    <subcellularLocation>
        <location evidence="2">Cell membrane</location>
    </subcellularLocation>
    <subcellularLocation>
        <location evidence="1">Membrane</location>
        <topology evidence="1">Single-pass membrane protein</topology>
    </subcellularLocation>
</comment>
<dbReference type="InterPro" id="IPR041916">
    <property type="entry name" value="Anti_sigma_zinc_sf"/>
</dbReference>
<keyword evidence="5 12" id="KW-1133">Transmembrane helix</keyword>
<dbReference type="RefSeq" id="WP_263798066.1">
    <property type="nucleotide sequence ID" value="NZ_AP027141.1"/>
</dbReference>
<evidence type="ECO:0000256" key="3">
    <source>
        <dbReference type="ARBA" id="ARBA00022475"/>
    </source>
</evidence>
<keyword evidence="4 12" id="KW-0812">Transmembrane</keyword>
<dbReference type="InterPro" id="IPR051474">
    <property type="entry name" value="Anti-sigma-K/W_factor"/>
</dbReference>
<evidence type="ECO:0000256" key="11">
    <source>
        <dbReference type="SAM" id="MobiDB-lite"/>
    </source>
</evidence>
<feature type="compositionally biased region" description="Low complexity" evidence="11">
    <location>
        <begin position="256"/>
        <end position="267"/>
    </location>
</feature>
<dbReference type="Gene3D" id="1.10.10.1320">
    <property type="entry name" value="Anti-sigma factor, zinc-finger domain"/>
    <property type="match status" value="1"/>
</dbReference>
<dbReference type="EMBL" id="AP027141">
    <property type="protein sequence ID" value="BDV31346.1"/>
    <property type="molecule type" value="Genomic_DNA"/>
</dbReference>